<dbReference type="SUPFAM" id="SSF158472">
    <property type="entry name" value="HAMP domain-like"/>
    <property type="match status" value="1"/>
</dbReference>
<dbReference type="Gene3D" id="3.30.450.40">
    <property type="match status" value="1"/>
</dbReference>
<accession>E3H6S8</accession>
<keyword evidence="8" id="KW-0067">ATP-binding</keyword>
<dbReference type="InterPro" id="IPR004358">
    <property type="entry name" value="Sig_transdc_His_kin-like_C"/>
</dbReference>
<dbReference type="STRING" id="572544.Ilyop_0660"/>
<dbReference type="Gene3D" id="6.10.340.10">
    <property type="match status" value="1"/>
</dbReference>
<dbReference type="GO" id="GO:0016020">
    <property type="term" value="C:membrane"/>
    <property type="evidence" value="ECO:0007669"/>
    <property type="project" value="UniProtKB-SubCell"/>
</dbReference>
<dbReference type="SUPFAM" id="SSF55781">
    <property type="entry name" value="GAF domain-like"/>
    <property type="match status" value="1"/>
</dbReference>
<dbReference type="RefSeq" id="WP_013387117.1">
    <property type="nucleotide sequence ID" value="NC_014632.1"/>
</dbReference>
<dbReference type="PROSITE" id="PS50109">
    <property type="entry name" value="HIS_KIN"/>
    <property type="match status" value="1"/>
</dbReference>
<keyword evidence="7 13" id="KW-0418">Kinase</keyword>
<name>E3H6S8_ILYPC</name>
<protein>
    <recommendedName>
        <fullName evidence="3">histidine kinase</fullName>
        <ecNumber evidence="3">2.7.13.3</ecNumber>
    </recommendedName>
</protein>
<feature type="domain" description="HAMP" evidence="12">
    <location>
        <begin position="320"/>
        <end position="372"/>
    </location>
</feature>
<evidence type="ECO:0000259" key="11">
    <source>
        <dbReference type="PROSITE" id="PS50109"/>
    </source>
</evidence>
<evidence type="ECO:0000256" key="5">
    <source>
        <dbReference type="ARBA" id="ARBA00022679"/>
    </source>
</evidence>
<dbReference type="PANTHER" id="PTHR44936">
    <property type="entry name" value="SENSOR PROTEIN CREC"/>
    <property type="match status" value="1"/>
</dbReference>
<dbReference type="InterPro" id="IPR003660">
    <property type="entry name" value="HAMP_dom"/>
</dbReference>
<dbReference type="EMBL" id="CP002281">
    <property type="protein sequence ID" value="ADO82447.1"/>
    <property type="molecule type" value="Genomic_DNA"/>
</dbReference>
<evidence type="ECO:0000256" key="4">
    <source>
        <dbReference type="ARBA" id="ARBA00022553"/>
    </source>
</evidence>
<dbReference type="Gene3D" id="3.30.565.10">
    <property type="entry name" value="Histidine kinase-like ATPase, C-terminal domain"/>
    <property type="match status" value="1"/>
</dbReference>
<evidence type="ECO:0000259" key="12">
    <source>
        <dbReference type="PROSITE" id="PS50885"/>
    </source>
</evidence>
<dbReference type="GO" id="GO:0007165">
    <property type="term" value="P:signal transduction"/>
    <property type="evidence" value="ECO:0007669"/>
    <property type="project" value="InterPro"/>
</dbReference>
<sequence>MRLKKDSLLLKIIFYNNMAVLLTASMIAFILAFITLKDIGAQVPKLAAEKIKTLDRYYTFYMSKMRDDISMISQNPNTFFDSNTSQNSRLNYQLLSDKLKSQLEKQNYKIYNDTIFSIIGKNNEIIGESGDEEVLKKFSASKSRNYLNFINKRSKYQMKTSFSEKISDDIIVRISVPYYGDPEIKAYVLTFMIDEKFLEVCHDFMGLEAEHKIFLLSSGDYSKGTLEVSNGEKFLSDKVRSELQLRDHKYFYIEKTLNKEPYYMALYPIRNTNGIFLGSIGIAISQGEVIRIKALVFLFIASVAITLILFNSTFFGKIFYKTLTPLAEIAEASDRISQGDYDVDLKIKSTGEIGTLIMSFKKMIKTIRCTQNKLRSQNLKLQENIFRINVIERLLLGIHVEDDIFDVIRSIANALTSEMGLGYSRAIFLRYSREIESLVGEYAIINSNVIETKDDGVAGAVGGFRFQSESLNELVSYIKIPVRKPSLMAESVKDKKIIYHNDRGYKYNLGNEFLMSLGLNNFIIIPIYSNERDYGCILVDNFMKDRVVTTEEVELLNLLILNLGIHFKNRILEEEKIDNERAITIGKLSEKFLDGRKPLLEKIDAIVEKAKLGTDDFRKEILELERELLNVKRENSILTDYSDMKEYRFEVFDLESLFEEIYNEHKDNMISNNITVSLFVKSREKIYGDRAELKKAFTEIIDNAFDAVIKSDKTNKKINIILSRAKNTEKVRIRIFDNGIGMNESQLQNIYEPFVSYKKNASGLGLSIAYRIIKHHRGIIKFESQENVNTQAKITLNAYKEEK</sequence>
<dbReference type="SMART" id="SM00304">
    <property type="entry name" value="HAMP"/>
    <property type="match status" value="1"/>
</dbReference>
<dbReference type="PANTHER" id="PTHR44936:SF10">
    <property type="entry name" value="SENSOR PROTEIN RSTB"/>
    <property type="match status" value="1"/>
</dbReference>
<dbReference type="CDD" id="cd06225">
    <property type="entry name" value="HAMP"/>
    <property type="match status" value="1"/>
</dbReference>
<keyword evidence="6" id="KW-0547">Nucleotide-binding</keyword>
<dbReference type="PRINTS" id="PR00344">
    <property type="entry name" value="BCTRLSENSOR"/>
</dbReference>
<keyword evidence="4" id="KW-0597">Phosphoprotein</keyword>
<feature type="transmembrane region" description="Helical" evidence="10">
    <location>
        <begin position="12"/>
        <end position="36"/>
    </location>
</feature>
<evidence type="ECO:0000313" key="13">
    <source>
        <dbReference type="EMBL" id="ADO82447.1"/>
    </source>
</evidence>
<dbReference type="HOGENOM" id="CLU_404784_0_0_0"/>
<evidence type="ECO:0000256" key="7">
    <source>
        <dbReference type="ARBA" id="ARBA00022777"/>
    </source>
</evidence>
<dbReference type="InterPro" id="IPR005467">
    <property type="entry name" value="His_kinase_dom"/>
</dbReference>
<proteinExistence type="predicted"/>
<dbReference type="PROSITE" id="PS50885">
    <property type="entry name" value="HAMP"/>
    <property type="match status" value="1"/>
</dbReference>
<dbReference type="GO" id="GO:0005524">
    <property type="term" value="F:ATP binding"/>
    <property type="evidence" value="ECO:0007669"/>
    <property type="project" value="UniProtKB-KW"/>
</dbReference>
<comment type="catalytic activity">
    <reaction evidence="1">
        <text>ATP + protein L-histidine = ADP + protein N-phospho-L-histidine.</text>
        <dbReference type="EC" id="2.7.13.3"/>
    </reaction>
</comment>
<organism evidence="13 14">
    <name type="scientific">Ilyobacter polytropus (strain ATCC 51220 / DSM 2926 / LMG 16218 / CuHBu1)</name>
    <dbReference type="NCBI Taxonomy" id="572544"/>
    <lineage>
        <taxon>Bacteria</taxon>
        <taxon>Fusobacteriati</taxon>
        <taxon>Fusobacteriota</taxon>
        <taxon>Fusobacteriia</taxon>
        <taxon>Fusobacteriales</taxon>
        <taxon>Fusobacteriaceae</taxon>
        <taxon>Ilyobacter</taxon>
    </lineage>
</organism>
<comment type="subcellular location">
    <subcellularLocation>
        <location evidence="2">Membrane</location>
    </subcellularLocation>
</comment>
<keyword evidence="14" id="KW-1185">Reference proteome</keyword>
<evidence type="ECO:0000256" key="3">
    <source>
        <dbReference type="ARBA" id="ARBA00012438"/>
    </source>
</evidence>
<dbReference type="InterPro" id="IPR036890">
    <property type="entry name" value="HATPase_C_sf"/>
</dbReference>
<keyword evidence="10" id="KW-0472">Membrane</keyword>
<dbReference type="Pfam" id="PF00672">
    <property type="entry name" value="HAMP"/>
    <property type="match status" value="1"/>
</dbReference>
<keyword evidence="5" id="KW-0808">Transferase</keyword>
<evidence type="ECO:0000256" key="10">
    <source>
        <dbReference type="SAM" id="Phobius"/>
    </source>
</evidence>
<dbReference type="OrthoDB" id="83936at2"/>
<feature type="domain" description="Histidine kinase" evidence="11">
    <location>
        <begin position="594"/>
        <end position="800"/>
    </location>
</feature>
<dbReference type="eggNOG" id="COG5000">
    <property type="taxonomic scope" value="Bacteria"/>
</dbReference>
<keyword evidence="10" id="KW-1133">Transmembrane helix</keyword>
<dbReference type="EC" id="2.7.13.3" evidence="3"/>
<evidence type="ECO:0000313" key="14">
    <source>
        <dbReference type="Proteomes" id="UP000006875"/>
    </source>
</evidence>
<dbReference type="Pfam" id="PF02518">
    <property type="entry name" value="HATPase_c"/>
    <property type="match status" value="1"/>
</dbReference>
<dbReference type="SUPFAM" id="SSF55874">
    <property type="entry name" value="ATPase domain of HSP90 chaperone/DNA topoisomerase II/histidine kinase"/>
    <property type="match status" value="1"/>
</dbReference>
<evidence type="ECO:0000256" key="8">
    <source>
        <dbReference type="ARBA" id="ARBA00022840"/>
    </source>
</evidence>
<keyword evidence="9" id="KW-0175">Coiled coil</keyword>
<dbReference type="InterPro" id="IPR003594">
    <property type="entry name" value="HATPase_dom"/>
</dbReference>
<evidence type="ECO:0000256" key="6">
    <source>
        <dbReference type="ARBA" id="ARBA00022741"/>
    </source>
</evidence>
<dbReference type="InterPro" id="IPR050980">
    <property type="entry name" value="2C_sensor_his_kinase"/>
</dbReference>
<evidence type="ECO:0000256" key="2">
    <source>
        <dbReference type="ARBA" id="ARBA00004370"/>
    </source>
</evidence>
<reference evidence="13 14" key="1">
    <citation type="journal article" date="2010" name="Stand. Genomic Sci.">
        <title>Complete genome sequence of Ilyobacter polytropus type strain (CuHbu1).</title>
        <authorList>
            <person name="Sikorski J."/>
            <person name="Chertkov O."/>
            <person name="Lapidus A."/>
            <person name="Nolan M."/>
            <person name="Lucas S."/>
            <person name="Del Rio T.G."/>
            <person name="Tice H."/>
            <person name="Cheng J.F."/>
            <person name="Tapia R."/>
            <person name="Han C."/>
            <person name="Goodwin L."/>
            <person name="Pitluck S."/>
            <person name="Liolios K."/>
            <person name="Ivanova N."/>
            <person name="Mavromatis K."/>
            <person name="Mikhailova N."/>
            <person name="Pati A."/>
            <person name="Chen A."/>
            <person name="Palaniappan K."/>
            <person name="Land M."/>
            <person name="Hauser L."/>
            <person name="Chang Y.J."/>
            <person name="Jeffries C.D."/>
            <person name="Brambilla E."/>
            <person name="Yasawong M."/>
            <person name="Rohde M."/>
            <person name="Pukall R."/>
            <person name="Spring S."/>
            <person name="Goker M."/>
            <person name="Woyke T."/>
            <person name="Bristow J."/>
            <person name="Eisen J.A."/>
            <person name="Markowitz V."/>
            <person name="Hugenholtz P."/>
            <person name="Kyrpides N.C."/>
            <person name="Klenk H.P."/>
        </authorList>
    </citation>
    <scope>NUCLEOTIDE SEQUENCE [LARGE SCALE GENOMIC DNA]</scope>
    <source>
        <strain evidence="14">ATCC 51220 / DSM 2926 / LMG 16218 / CuHBu1</strain>
    </source>
</reference>
<dbReference type="InterPro" id="IPR029016">
    <property type="entry name" value="GAF-like_dom_sf"/>
</dbReference>
<dbReference type="SMART" id="SM00387">
    <property type="entry name" value="HATPase_c"/>
    <property type="match status" value="1"/>
</dbReference>
<dbReference type="Proteomes" id="UP000006875">
    <property type="component" value="Chromosome"/>
</dbReference>
<dbReference type="eggNOG" id="COG0642">
    <property type="taxonomic scope" value="Bacteria"/>
</dbReference>
<dbReference type="KEGG" id="ipo:Ilyop_0660"/>
<gene>
    <name evidence="13" type="ordered locus">Ilyop_0660</name>
</gene>
<evidence type="ECO:0000256" key="1">
    <source>
        <dbReference type="ARBA" id="ARBA00000085"/>
    </source>
</evidence>
<keyword evidence="10" id="KW-0812">Transmembrane</keyword>
<dbReference type="AlphaFoldDB" id="E3H6S8"/>
<evidence type="ECO:0000256" key="9">
    <source>
        <dbReference type="SAM" id="Coils"/>
    </source>
</evidence>
<feature type="transmembrane region" description="Helical" evidence="10">
    <location>
        <begin position="294"/>
        <end position="315"/>
    </location>
</feature>
<dbReference type="GO" id="GO:0004673">
    <property type="term" value="F:protein histidine kinase activity"/>
    <property type="evidence" value="ECO:0007669"/>
    <property type="project" value="UniProtKB-EC"/>
</dbReference>
<feature type="coiled-coil region" evidence="9">
    <location>
        <begin position="607"/>
        <end position="634"/>
    </location>
</feature>